<keyword evidence="2" id="KW-0812">Transmembrane</keyword>
<gene>
    <name evidence="3" type="ORF">WJX74_000146</name>
</gene>
<evidence type="ECO:0000313" key="3">
    <source>
        <dbReference type="EMBL" id="KAK9836423.1"/>
    </source>
</evidence>
<feature type="region of interest" description="Disordered" evidence="1">
    <location>
        <begin position="17"/>
        <end position="39"/>
    </location>
</feature>
<feature type="region of interest" description="Disordered" evidence="1">
    <location>
        <begin position="95"/>
        <end position="116"/>
    </location>
</feature>
<dbReference type="EMBL" id="JALJOS010000007">
    <property type="protein sequence ID" value="KAK9836423.1"/>
    <property type="molecule type" value="Genomic_DNA"/>
</dbReference>
<reference evidence="3 4" key="1">
    <citation type="journal article" date="2024" name="Nat. Commun.">
        <title>Phylogenomics reveals the evolutionary origins of lichenization in chlorophyte algae.</title>
        <authorList>
            <person name="Puginier C."/>
            <person name="Libourel C."/>
            <person name="Otte J."/>
            <person name="Skaloud P."/>
            <person name="Haon M."/>
            <person name="Grisel S."/>
            <person name="Petersen M."/>
            <person name="Berrin J.G."/>
            <person name="Delaux P.M."/>
            <person name="Dal Grande F."/>
            <person name="Keller J."/>
        </authorList>
    </citation>
    <scope>NUCLEOTIDE SEQUENCE [LARGE SCALE GENOMIC DNA]</scope>
    <source>
        <strain evidence="3 4">SAG 2145</strain>
    </source>
</reference>
<evidence type="ECO:0008006" key="5">
    <source>
        <dbReference type="Google" id="ProtNLM"/>
    </source>
</evidence>
<evidence type="ECO:0000313" key="4">
    <source>
        <dbReference type="Proteomes" id="UP001438707"/>
    </source>
</evidence>
<keyword evidence="2" id="KW-0472">Membrane</keyword>
<evidence type="ECO:0000256" key="1">
    <source>
        <dbReference type="SAM" id="MobiDB-lite"/>
    </source>
</evidence>
<feature type="transmembrane region" description="Helical" evidence="2">
    <location>
        <begin position="58"/>
        <end position="86"/>
    </location>
</feature>
<dbReference type="AlphaFoldDB" id="A0AAW1RRK5"/>
<proteinExistence type="predicted"/>
<dbReference type="Proteomes" id="UP001438707">
    <property type="component" value="Unassembled WGS sequence"/>
</dbReference>
<name>A0AAW1RRK5_9CHLO</name>
<keyword evidence="2" id="KW-1133">Transmembrane helix</keyword>
<protein>
    <recommendedName>
        <fullName evidence="5">Signal sequence receptor subunit gamma</fullName>
    </recommendedName>
</protein>
<evidence type="ECO:0000256" key="2">
    <source>
        <dbReference type="SAM" id="Phobius"/>
    </source>
</evidence>
<keyword evidence="4" id="KW-1185">Reference proteome</keyword>
<accession>A0AAW1RRK5</accession>
<organism evidence="3 4">
    <name type="scientific">Apatococcus lobatus</name>
    <dbReference type="NCBI Taxonomy" id="904363"/>
    <lineage>
        <taxon>Eukaryota</taxon>
        <taxon>Viridiplantae</taxon>
        <taxon>Chlorophyta</taxon>
        <taxon>core chlorophytes</taxon>
        <taxon>Trebouxiophyceae</taxon>
        <taxon>Chlorellales</taxon>
        <taxon>Chlorellaceae</taxon>
        <taxon>Apatococcus</taxon>
    </lineage>
</organism>
<comment type="caution">
    <text evidence="3">The sequence shown here is derived from an EMBL/GenBank/DDBJ whole genome shotgun (WGS) entry which is preliminary data.</text>
</comment>
<sequence>MPSLGCKALPCVQPLSRPSQLGGTLAPRRQSLSQQQDKDTKCAAMPQPIFEVAADISYYLQLLSFAVLGGSVIYFTLNYIGLNVTLNKAEKAKQKKAEEEAAKQKKGGGFFGLGKK</sequence>
<feature type="compositionally biased region" description="Gly residues" evidence="1">
    <location>
        <begin position="107"/>
        <end position="116"/>
    </location>
</feature>